<dbReference type="InterPro" id="IPR023200">
    <property type="entry name" value="RMF_sf"/>
</dbReference>
<organism evidence="3 4">
    <name type="scientific">Streptomyces salyersiae</name>
    <dbReference type="NCBI Taxonomy" id="3075530"/>
    <lineage>
        <taxon>Bacteria</taxon>
        <taxon>Bacillati</taxon>
        <taxon>Actinomycetota</taxon>
        <taxon>Actinomycetes</taxon>
        <taxon>Kitasatosporales</taxon>
        <taxon>Streptomycetaceae</taxon>
        <taxon>Streptomyces</taxon>
    </lineage>
</organism>
<dbReference type="Proteomes" id="UP001183777">
    <property type="component" value="Unassembled WGS sequence"/>
</dbReference>
<keyword evidence="1" id="KW-0963">Cytoplasm</keyword>
<dbReference type="Gene3D" id="1.10.10.620">
    <property type="entry name" value="ribosome modulation factor like domain"/>
    <property type="match status" value="1"/>
</dbReference>
<evidence type="ECO:0000313" key="4">
    <source>
        <dbReference type="Proteomes" id="UP001183777"/>
    </source>
</evidence>
<evidence type="ECO:0000313" key="3">
    <source>
        <dbReference type="EMBL" id="MDT0432798.1"/>
    </source>
</evidence>
<evidence type="ECO:0000256" key="2">
    <source>
        <dbReference type="ARBA" id="ARBA00022845"/>
    </source>
</evidence>
<keyword evidence="4" id="KW-1185">Reference proteome</keyword>
<dbReference type="NCBIfam" id="NF041886">
    <property type="entry name" value="Rmf_CrpP_fam"/>
    <property type="match status" value="1"/>
</dbReference>
<dbReference type="Pfam" id="PF04957">
    <property type="entry name" value="RMF"/>
    <property type="match status" value="1"/>
</dbReference>
<dbReference type="InterPro" id="IPR007040">
    <property type="entry name" value="Ribosome_modulation_factor"/>
</dbReference>
<dbReference type="NCBIfam" id="NF041887">
    <property type="entry name" value="Rmf_like_phage"/>
    <property type="match status" value="1"/>
</dbReference>
<proteinExistence type="predicted"/>
<reference evidence="4" key="1">
    <citation type="submission" date="2023-07" db="EMBL/GenBank/DDBJ databases">
        <title>30 novel species of actinomycetes from the DSMZ collection.</title>
        <authorList>
            <person name="Nouioui I."/>
        </authorList>
    </citation>
    <scope>NUCLEOTIDE SEQUENCE [LARGE SCALE GENOMIC DNA]</scope>
    <source>
        <strain evidence="4">DSM 41770</strain>
    </source>
</reference>
<dbReference type="EMBL" id="JAVREX010000029">
    <property type="protein sequence ID" value="MDT0432798.1"/>
    <property type="molecule type" value="Genomic_DNA"/>
</dbReference>
<sequence>MGTREEITRAVVEGAEAGHRGDRPTACPYPADTLLRTAWIRGYATVRPLTEQRAE</sequence>
<keyword evidence="2" id="KW-0810">Translation regulation</keyword>
<protein>
    <submittedName>
        <fullName evidence="3">Rmf/CrpP fold protein</fullName>
    </submittedName>
</protein>
<evidence type="ECO:0000256" key="1">
    <source>
        <dbReference type="ARBA" id="ARBA00022490"/>
    </source>
</evidence>
<comment type="caution">
    <text evidence="3">The sequence shown here is derived from an EMBL/GenBank/DDBJ whole genome shotgun (WGS) entry which is preliminary data.</text>
</comment>
<name>A0ABU2RWV7_9ACTN</name>
<dbReference type="RefSeq" id="WP_311661695.1">
    <property type="nucleotide sequence ID" value="NZ_JAVREX010000029.1"/>
</dbReference>
<gene>
    <name evidence="3" type="ORF">RM649_34930</name>
</gene>
<accession>A0ABU2RWV7</accession>